<evidence type="ECO:0000259" key="6">
    <source>
        <dbReference type="PROSITE" id="PS50865"/>
    </source>
</evidence>
<dbReference type="InterPro" id="IPR002893">
    <property type="entry name" value="Znf_MYND"/>
</dbReference>
<sequence>MPTPLVPATASPTSTCSACKRTQKALHTPLKKCGKCKSKLYCSEHCSIAVWPGHKTECQAIRAGATAPSRPASTTSIPTHLPGQGGGPQMLVDVLEGMGVGADSTMVRAVDEAAPPPTASEPGLVALTRGAAPNAYLSRLSEAEAVNHLIDCFRLRCADEMKFNNNPVGLYKREDPMLEFRAFLNMAEDNNVLPVWWSAQRR</sequence>
<evidence type="ECO:0000256" key="5">
    <source>
        <dbReference type="SAM" id="MobiDB-lite"/>
    </source>
</evidence>
<keyword evidence="1" id="KW-0479">Metal-binding</keyword>
<reference evidence="7" key="1">
    <citation type="journal article" date="2022" name="G3 (Bethesda)">
        <title>High quality genome of the basidiomycete yeast Dioszegia hungarica PDD-24b-2 isolated from cloud water.</title>
        <authorList>
            <person name="Jarrige D."/>
            <person name="Haridas S."/>
            <person name="Bleykasten-Grosshans C."/>
            <person name="Joly M."/>
            <person name="Nadalig T."/>
            <person name="Sancelme M."/>
            <person name="Vuilleumier S."/>
            <person name="Grigoriev I.V."/>
            <person name="Amato P."/>
            <person name="Bringel F."/>
        </authorList>
    </citation>
    <scope>NUCLEOTIDE SEQUENCE</scope>
    <source>
        <strain evidence="7">PDD-24b-2</strain>
    </source>
</reference>
<proteinExistence type="predicted"/>
<dbReference type="Proteomes" id="UP001164286">
    <property type="component" value="Unassembled WGS sequence"/>
</dbReference>
<dbReference type="Gene3D" id="6.10.140.2220">
    <property type="match status" value="1"/>
</dbReference>
<dbReference type="AlphaFoldDB" id="A0AA38HF48"/>
<dbReference type="Pfam" id="PF01753">
    <property type="entry name" value="zf-MYND"/>
    <property type="match status" value="1"/>
</dbReference>
<gene>
    <name evidence="7" type="ORF">MKK02DRAFT_29361</name>
</gene>
<evidence type="ECO:0000256" key="3">
    <source>
        <dbReference type="ARBA" id="ARBA00022833"/>
    </source>
</evidence>
<dbReference type="EMBL" id="JAKWFO010000001">
    <property type="protein sequence ID" value="KAI9639260.1"/>
    <property type="molecule type" value="Genomic_DNA"/>
</dbReference>
<evidence type="ECO:0000313" key="7">
    <source>
        <dbReference type="EMBL" id="KAI9639260.1"/>
    </source>
</evidence>
<dbReference type="GO" id="GO:0008270">
    <property type="term" value="F:zinc ion binding"/>
    <property type="evidence" value="ECO:0007669"/>
    <property type="project" value="UniProtKB-KW"/>
</dbReference>
<keyword evidence="8" id="KW-1185">Reference proteome</keyword>
<accession>A0AA38HF48</accession>
<name>A0AA38HF48_9TREE</name>
<dbReference type="SUPFAM" id="SSF144232">
    <property type="entry name" value="HIT/MYND zinc finger-like"/>
    <property type="match status" value="1"/>
</dbReference>
<dbReference type="PROSITE" id="PS50865">
    <property type="entry name" value="ZF_MYND_2"/>
    <property type="match status" value="1"/>
</dbReference>
<dbReference type="PROSITE" id="PS01360">
    <property type="entry name" value="ZF_MYND_1"/>
    <property type="match status" value="1"/>
</dbReference>
<feature type="domain" description="MYND-type" evidence="6">
    <location>
        <begin position="16"/>
        <end position="58"/>
    </location>
</feature>
<evidence type="ECO:0000313" key="8">
    <source>
        <dbReference type="Proteomes" id="UP001164286"/>
    </source>
</evidence>
<organism evidence="7 8">
    <name type="scientific">Dioszegia hungarica</name>
    <dbReference type="NCBI Taxonomy" id="4972"/>
    <lineage>
        <taxon>Eukaryota</taxon>
        <taxon>Fungi</taxon>
        <taxon>Dikarya</taxon>
        <taxon>Basidiomycota</taxon>
        <taxon>Agaricomycotina</taxon>
        <taxon>Tremellomycetes</taxon>
        <taxon>Tremellales</taxon>
        <taxon>Bulleribasidiaceae</taxon>
        <taxon>Dioszegia</taxon>
    </lineage>
</organism>
<evidence type="ECO:0000256" key="4">
    <source>
        <dbReference type="PROSITE-ProRule" id="PRU00134"/>
    </source>
</evidence>
<dbReference type="GeneID" id="77727008"/>
<comment type="caution">
    <text evidence="7">The sequence shown here is derived from an EMBL/GenBank/DDBJ whole genome shotgun (WGS) entry which is preliminary data.</text>
</comment>
<dbReference type="RefSeq" id="XP_052949037.1">
    <property type="nucleotide sequence ID" value="XM_053087803.1"/>
</dbReference>
<evidence type="ECO:0000256" key="2">
    <source>
        <dbReference type="ARBA" id="ARBA00022771"/>
    </source>
</evidence>
<feature type="region of interest" description="Disordered" evidence="5">
    <location>
        <begin position="67"/>
        <end position="87"/>
    </location>
</feature>
<keyword evidence="2 4" id="KW-0863">Zinc-finger</keyword>
<evidence type="ECO:0000256" key="1">
    <source>
        <dbReference type="ARBA" id="ARBA00022723"/>
    </source>
</evidence>
<keyword evidence="3" id="KW-0862">Zinc</keyword>
<protein>
    <recommendedName>
        <fullName evidence="6">MYND-type domain-containing protein</fullName>
    </recommendedName>
</protein>